<feature type="compositionally biased region" description="Basic and acidic residues" evidence="1">
    <location>
        <begin position="208"/>
        <end position="219"/>
    </location>
</feature>
<dbReference type="AlphaFoldDB" id="A0A0A9G443"/>
<proteinExistence type="predicted"/>
<evidence type="ECO:0000256" key="1">
    <source>
        <dbReference type="SAM" id="MobiDB-lite"/>
    </source>
</evidence>
<accession>A0A0A9G443</accession>
<feature type="compositionally biased region" description="Basic and acidic residues" evidence="1">
    <location>
        <begin position="112"/>
        <end position="132"/>
    </location>
</feature>
<name>A0A0A9G443_ARUDO</name>
<reference evidence="2" key="2">
    <citation type="journal article" date="2015" name="Data Brief">
        <title>Shoot transcriptome of the giant reed, Arundo donax.</title>
        <authorList>
            <person name="Barrero R.A."/>
            <person name="Guerrero F.D."/>
            <person name="Moolhuijzen P."/>
            <person name="Goolsby J.A."/>
            <person name="Tidwell J."/>
            <person name="Bellgard S.E."/>
            <person name="Bellgard M.I."/>
        </authorList>
    </citation>
    <scope>NUCLEOTIDE SEQUENCE</scope>
    <source>
        <tissue evidence="2">Shoot tissue taken approximately 20 cm above the soil surface</tissue>
    </source>
</reference>
<evidence type="ECO:0000313" key="2">
    <source>
        <dbReference type="EMBL" id="JAE19855.1"/>
    </source>
</evidence>
<organism evidence="2">
    <name type="scientific">Arundo donax</name>
    <name type="common">Giant reed</name>
    <name type="synonym">Donax arundinaceus</name>
    <dbReference type="NCBI Taxonomy" id="35708"/>
    <lineage>
        <taxon>Eukaryota</taxon>
        <taxon>Viridiplantae</taxon>
        <taxon>Streptophyta</taxon>
        <taxon>Embryophyta</taxon>
        <taxon>Tracheophyta</taxon>
        <taxon>Spermatophyta</taxon>
        <taxon>Magnoliopsida</taxon>
        <taxon>Liliopsida</taxon>
        <taxon>Poales</taxon>
        <taxon>Poaceae</taxon>
        <taxon>PACMAD clade</taxon>
        <taxon>Arundinoideae</taxon>
        <taxon>Arundineae</taxon>
        <taxon>Arundo</taxon>
    </lineage>
</organism>
<feature type="compositionally biased region" description="Polar residues" evidence="1">
    <location>
        <begin position="1"/>
        <end position="17"/>
    </location>
</feature>
<feature type="compositionally biased region" description="Basic and acidic residues" evidence="1">
    <location>
        <begin position="153"/>
        <end position="180"/>
    </location>
</feature>
<dbReference type="EMBL" id="GBRH01178041">
    <property type="protein sequence ID" value="JAE19855.1"/>
    <property type="molecule type" value="Transcribed_RNA"/>
</dbReference>
<protein>
    <submittedName>
        <fullName evidence="2">Uncharacterized protein</fullName>
    </submittedName>
</protein>
<reference evidence="2" key="1">
    <citation type="submission" date="2014-09" db="EMBL/GenBank/DDBJ databases">
        <authorList>
            <person name="Magalhaes I.L.F."/>
            <person name="Oliveira U."/>
            <person name="Santos F.R."/>
            <person name="Vidigal T.H.D.A."/>
            <person name="Brescovit A.D."/>
            <person name="Santos A.J."/>
        </authorList>
    </citation>
    <scope>NUCLEOTIDE SEQUENCE</scope>
    <source>
        <tissue evidence="2">Shoot tissue taken approximately 20 cm above the soil surface</tissue>
    </source>
</reference>
<feature type="region of interest" description="Disordered" evidence="1">
    <location>
        <begin position="112"/>
        <end position="236"/>
    </location>
</feature>
<feature type="region of interest" description="Disordered" evidence="1">
    <location>
        <begin position="1"/>
        <end position="30"/>
    </location>
</feature>
<dbReference type="EMBL" id="GBRH01174225">
    <property type="protein sequence ID" value="JAE23671.1"/>
    <property type="molecule type" value="Transcribed_RNA"/>
</dbReference>
<sequence>MKVTTVSGTLEQNATRTDQSKKKRKKAGSAKIVHPNNVDFGYNIPLDPSYYNPFISGYPWVTDPYMYGSMGMPYGGYPMDPYGVNPINNMRSQALAVQGYPANYHRHETQPILHLDTEAGARRSRPTERPKDTGLQPRLSERDQQLGSSHGPGSRDRRWSSLERRDHGLSDRASDDYHDHHSSRKRMRVSSPVYGDKQSSRRSRHSSRTREDSSDDERNFKRRWGGRSSVAVDTRH</sequence>